<feature type="transmembrane region" description="Helical" evidence="5">
    <location>
        <begin position="564"/>
        <end position="581"/>
    </location>
</feature>
<feature type="transmembrane region" description="Helical" evidence="5">
    <location>
        <begin position="301"/>
        <end position="324"/>
    </location>
</feature>
<gene>
    <name evidence="6" type="ORF">Pla110_19660</name>
</gene>
<proteinExistence type="predicted"/>
<feature type="transmembrane region" description="Helical" evidence="5">
    <location>
        <begin position="471"/>
        <end position="490"/>
    </location>
</feature>
<dbReference type="AlphaFoldDB" id="A0A518CLZ6"/>
<organism evidence="6 7">
    <name type="scientific">Polystyrenella longa</name>
    <dbReference type="NCBI Taxonomy" id="2528007"/>
    <lineage>
        <taxon>Bacteria</taxon>
        <taxon>Pseudomonadati</taxon>
        <taxon>Planctomycetota</taxon>
        <taxon>Planctomycetia</taxon>
        <taxon>Planctomycetales</taxon>
        <taxon>Planctomycetaceae</taxon>
        <taxon>Polystyrenella</taxon>
    </lineage>
</organism>
<feature type="transmembrane region" description="Helical" evidence="5">
    <location>
        <begin position="82"/>
        <end position="99"/>
    </location>
</feature>
<name>A0A518CLZ6_9PLAN</name>
<dbReference type="KEGG" id="plon:Pla110_19660"/>
<dbReference type="Pfam" id="PF01566">
    <property type="entry name" value="Nramp"/>
    <property type="match status" value="1"/>
</dbReference>
<dbReference type="Proteomes" id="UP000317178">
    <property type="component" value="Chromosome"/>
</dbReference>
<dbReference type="OrthoDB" id="236847at2"/>
<feature type="transmembrane region" description="Helical" evidence="5">
    <location>
        <begin position="267"/>
        <end position="289"/>
    </location>
</feature>
<feature type="transmembrane region" description="Helical" evidence="5">
    <location>
        <begin position="496"/>
        <end position="516"/>
    </location>
</feature>
<keyword evidence="2 5" id="KW-0812">Transmembrane</keyword>
<keyword evidence="7" id="KW-1185">Reference proteome</keyword>
<evidence type="ECO:0000256" key="3">
    <source>
        <dbReference type="ARBA" id="ARBA00022989"/>
    </source>
</evidence>
<feature type="transmembrane region" description="Helical" evidence="5">
    <location>
        <begin position="193"/>
        <end position="214"/>
    </location>
</feature>
<comment type="subcellular location">
    <subcellularLocation>
        <location evidence="1">Membrane</location>
        <topology evidence="1">Multi-pass membrane protein</topology>
    </subcellularLocation>
</comment>
<keyword evidence="3 5" id="KW-1133">Transmembrane helix</keyword>
<dbReference type="GO" id="GO:0046873">
    <property type="term" value="F:metal ion transmembrane transporter activity"/>
    <property type="evidence" value="ECO:0007669"/>
    <property type="project" value="InterPro"/>
</dbReference>
<feature type="transmembrane region" description="Helical" evidence="5">
    <location>
        <begin position="435"/>
        <end position="459"/>
    </location>
</feature>
<dbReference type="InterPro" id="IPR001046">
    <property type="entry name" value="NRAMP_fam"/>
</dbReference>
<feature type="transmembrane region" description="Helical" evidence="5">
    <location>
        <begin position="160"/>
        <end position="181"/>
    </location>
</feature>
<feature type="transmembrane region" description="Helical" evidence="5">
    <location>
        <begin position="119"/>
        <end position="140"/>
    </location>
</feature>
<evidence type="ECO:0000256" key="4">
    <source>
        <dbReference type="ARBA" id="ARBA00023136"/>
    </source>
</evidence>
<evidence type="ECO:0000313" key="7">
    <source>
        <dbReference type="Proteomes" id="UP000317178"/>
    </source>
</evidence>
<evidence type="ECO:0000256" key="2">
    <source>
        <dbReference type="ARBA" id="ARBA00022692"/>
    </source>
</evidence>
<protein>
    <submittedName>
        <fullName evidence="6">Natural resistance-associated macrophage protein</fullName>
    </submittedName>
</protein>
<evidence type="ECO:0000313" key="6">
    <source>
        <dbReference type="EMBL" id="QDU80242.1"/>
    </source>
</evidence>
<accession>A0A518CLZ6</accession>
<feature type="transmembrane region" description="Helical" evidence="5">
    <location>
        <begin position="537"/>
        <end position="558"/>
    </location>
</feature>
<dbReference type="RefSeq" id="WP_144995473.1">
    <property type="nucleotide sequence ID" value="NZ_CP036281.1"/>
</dbReference>
<evidence type="ECO:0000256" key="1">
    <source>
        <dbReference type="ARBA" id="ARBA00004141"/>
    </source>
</evidence>
<dbReference type="GO" id="GO:0016020">
    <property type="term" value="C:membrane"/>
    <property type="evidence" value="ECO:0007669"/>
    <property type="project" value="UniProtKB-SubCell"/>
</dbReference>
<keyword evidence="4 5" id="KW-0472">Membrane</keyword>
<dbReference type="EMBL" id="CP036281">
    <property type="protein sequence ID" value="QDU80242.1"/>
    <property type="molecule type" value="Genomic_DNA"/>
</dbReference>
<evidence type="ECO:0000256" key="5">
    <source>
        <dbReference type="SAM" id="Phobius"/>
    </source>
</evidence>
<sequence>MSSDPSSSEPTDSAGGLSALELEKQQLRELNQKPAIPRFLGYVKLSGPGWLQSALTLGGGSLASGLYLGVLTGYSLLWLQPLAMILGVIMLASLSYLTLSTGERTFRAINYHVSPVLGWGWLIGSMMANMVWALPQYSLATAAIKQNLMPEVFGSMEGNTANYILVPIILVISTAITWSYGSGHWGVRLYERMLKITVALVVLCFMLVVGRMVVAGELILSDLFAGFIPSPGSLTEPSPEYQALLAEIEVANQPYWREYILNQQFDIAMAAFATAVGINMTFLLAYSTLGRNWGKEHRPLSIFDLSTGMFIPFLLATTCVVVSAGNRFHAQPFRNLLETVNGTLEEGQDPASDKVVGAYKKLLNERVAADIKADDSVDSSAWLPKEWDSQVQARMATDTISDAEKYLASTLVKRDSFDLSRSLEPLFGGKLFADIIFGIGVLGMAMSTISLLMLVSGFCVCEALNVPSTGWTFRLGTLAAATGALGPFFWTEAAPYLAVPTSVFGLVLLPIAYASFFFLMNSKSYMKEELPTGTKKLLWNILMLCSTLTAIVASTYAIWDKAGWMGIAGLTLFVTAAVMTWRKR</sequence>
<reference evidence="6 7" key="1">
    <citation type="submission" date="2019-02" db="EMBL/GenBank/DDBJ databases">
        <title>Deep-cultivation of Planctomycetes and their phenomic and genomic characterization uncovers novel biology.</title>
        <authorList>
            <person name="Wiegand S."/>
            <person name="Jogler M."/>
            <person name="Boedeker C."/>
            <person name="Pinto D."/>
            <person name="Vollmers J."/>
            <person name="Rivas-Marin E."/>
            <person name="Kohn T."/>
            <person name="Peeters S.H."/>
            <person name="Heuer A."/>
            <person name="Rast P."/>
            <person name="Oberbeckmann S."/>
            <person name="Bunk B."/>
            <person name="Jeske O."/>
            <person name="Meyerdierks A."/>
            <person name="Storesund J.E."/>
            <person name="Kallscheuer N."/>
            <person name="Luecker S."/>
            <person name="Lage O.M."/>
            <person name="Pohl T."/>
            <person name="Merkel B.J."/>
            <person name="Hornburger P."/>
            <person name="Mueller R.-W."/>
            <person name="Bruemmer F."/>
            <person name="Labrenz M."/>
            <person name="Spormann A.M."/>
            <person name="Op den Camp H."/>
            <person name="Overmann J."/>
            <person name="Amann R."/>
            <person name="Jetten M.S.M."/>
            <person name="Mascher T."/>
            <person name="Medema M.H."/>
            <person name="Devos D.P."/>
            <person name="Kaster A.-K."/>
            <person name="Ovreas L."/>
            <person name="Rohde M."/>
            <person name="Galperin M.Y."/>
            <person name="Jogler C."/>
        </authorList>
    </citation>
    <scope>NUCLEOTIDE SEQUENCE [LARGE SCALE GENOMIC DNA]</scope>
    <source>
        <strain evidence="6 7">Pla110</strain>
    </source>
</reference>